<dbReference type="Proteomes" id="UP000178993">
    <property type="component" value="Unassembled WGS sequence"/>
</dbReference>
<dbReference type="Gene3D" id="3.40.470.10">
    <property type="entry name" value="Uracil-DNA glycosylase-like domain"/>
    <property type="match status" value="1"/>
</dbReference>
<reference evidence="2 3" key="1">
    <citation type="journal article" date="2016" name="Nat. Commun.">
        <title>Thousands of microbial genomes shed light on interconnected biogeochemical processes in an aquifer system.</title>
        <authorList>
            <person name="Anantharaman K."/>
            <person name="Brown C.T."/>
            <person name="Hug L.A."/>
            <person name="Sharon I."/>
            <person name="Castelle C.J."/>
            <person name="Probst A.J."/>
            <person name="Thomas B.C."/>
            <person name="Singh A."/>
            <person name="Wilkins M.J."/>
            <person name="Karaoz U."/>
            <person name="Brodie E.L."/>
            <person name="Williams K.H."/>
            <person name="Hubbard S.S."/>
            <person name="Banfield J.F."/>
        </authorList>
    </citation>
    <scope>NUCLEOTIDE SEQUENCE [LARGE SCALE GENOMIC DNA]</scope>
</reference>
<dbReference type="Pfam" id="PF03167">
    <property type="entry name" value="UDG"/>
    <property type="match status" value="1"/>
</dbReference>
<dbReference type="InterPro" id="IPR005122">
    <property type="entry name" value="Uracil-DNA_glycosylase-like"/>
</dbReference>
<gene>
    <name evidence="2" type="ORF">A3E17_05145</name>
</gene>
<evidence type="ECO:0000313" key="2">
    <source>
        <dbReference type="EMBL" id="OGD01369.1"/>
    </source>
</evidence>
<organism evidence="2 3">
    <name type="scientific">Candidatus Amesbacteria bacterium RIFCSPHIGHO2_12_FULL_48_14</name>
    <dbReference type="NCBI Taxonomy" id="1797257"/>
    <lineage>
        <taxon>Bacteria</taxon>
        <taxon>Candidatus Amesiibacteriota</taxon>
    </lineage>
</organism>
<proteinExistence type="predicted"/>
<sequence>MEHYCEFPNEFPEHKFHQKGIGKGKYVLLVGESPAPNGWRKSGKACYSPEGKLLPTGKRLNELLTEFGLSVEICGFTELSKCFVGKYRKQLQICSQKCWPILLRQLASSKYKLLVILGVETLRIFNFISGLNLQIGKLEKALVGNKEYSVLAIFHPSPINPNGRVKNKEIFQRLQTSLNKIIME</sequence>
<protein>
    <recommendedName>
        <fullName evidence="1">Uracil-DNA glycosylase-like domain-containing protein</fullName>
    </recommendedName>
</protein>
<feature type="domain" description="Uracil-DNA glycosylase-like" evidence="1">
    <location>
        <begin position="26"/>
        <end position="174"/>
    </location>
</feature>
<evidence type="ECO:0000259" key="1">
    <source>
        <dbReference type="Pfam" id="PF03167"/>
    </source>
</evidence>
<dbReference type="EMBL" id="MEXL01000044">
    <property type="protein sequence ID" value="OGD01369.1"/>
    <property type="molecule type" value="Genomic_DNA"/>
</dbReference>
<name>A0A1F4Z4W1_9BACT</name>
<evidence type="ECO:0000313" key="3">
    <source>
        <dbReference type="Proteomes" id="UP000178993"/>
    </source>
</evidence>
<dbReference type="AlphaFoldDB" id="A0A1F4Z4W1"/>
<dbReference type="InterPro" id="IPR036895">
    <property type="entry name" value="Uracil-DNA_glycosylase-like_sf"/>
</dbReference>
<comment type="caution">
    <text evidence="2">The sequence shown here is derived from an EMBL/GenBank/DDBJ whole genome shotgun (WGS) entry which is preliminary data.</text>
</comment>
<dbReference type="SUPFAM" id="SSF52141">
    <property type="entry name" value="Uracil-DNA glycosylase-like"/>
    <property type="match status" value="1"/>
</dbReference>
<accession>A0A1F4Z4W1</accession>